<evidence type="ECO:0000256" key="2">
    <source>
        <dbReference type="ARBA" id="ARBA00022723"/>
    </source>
</evidence>
<dbReference type="InterPro" id="IPR005117">
    <property type="entry name" value="NiRdtase/SiRdtase_haem-b_fer"/>
</dbReference>
<dbReference type="GO" id="GO:0016002">
    <property type="term" value="F:sulfite reductase activity"/>
    <property type="evidence" value="ECO:0007669"/>
    <property type="project" value="TreeGrafter"/>
</dbReference>
<dbReference type="InterPro" id="IPR045854">
    <property type="entry name" value="NO2/SO3_Rdtase_4Fe4S_sf"/>
</dbReference>
<dbReference type="PANTHER" id="PTHR11493">
    <property type="entry name" value="SULFITE REDUCTASE [NADPH] SUBUNIT BETA-RELATED"/>
    <property type="match status" value="1"/>
</dbReference>
<dbReference type="InterPro" id="IPR036136">
    <property type="entry name" value="Nit/Sulf_reduc_fer-like_dom_sf"/>
</dbReference>
<evidence type="ECO:0000256" key="4">
    <source>
        <dbReference type="ARBA" id="ARBA00023014"/>
    </source>
</evidence>
<evidence type="ECO:0000259" key="5">
    <source>
        <dbReference type="PROSITE" id="PS51379"/>
    </source>
</evidence>
<protein>
    <submittedName>
        <fullName evidence="6">Dissimilatory sulfite reductase (Desulfoviridin), alpha and beta subunits</fullName>
    </submittedName>
</protein>
<feature type="domain" description="4Fe-4S ferredoxin-type" evidence="5">
    <location>
        <begin position="162"/>
        <end position="192"/>
    </location>
</feature>
<evidence type="ECO:0000313" key="6">
    <source>
        <dbReference type="EMBL" id="SEM81773.1"/>
    </source>
</evidence>
<evidence type="ECO:0000256" key="3">
    <source>
        <dbReference type="ARBA" id="ARBA00023004"/>
    </source>
</evidence>
<evidence type="ECO:0000313" key="7">
    <source>
        <dbReference type="Proteomes" id="UP000199158"/>
    </source>
</evidence>
<keyword evidence="2" id="KW-0479">Metal-binding</keyword>
<dbReference type="GO" id="GO:0046872">
    <property type="term" value="F:metal ion binding"/>
    <property type="evidence" value="ECO:0007669"/>
    <property type="project" value="UniProtKB-KW"/>
</dbReference>
<dbReference type="Gene3D" id="3.90.480.10">
    <property type="entry name" value="Sulfite Reductase Hemoprotein,Domain 2"/>
    <property type="match status" value="1"/>
</dbReference>
<dbReference type="PANTHER" id="PTHR11493:SF54">
    <property type="entry name" value="ANAEROBIC SULFITE REDUCTASE SUBUNIT C"/>
    <property type="match status" value="1"/>
</dbReference>
<dbReference type="Pfam" id="PF00037">
    <property type="entry name" value="Fer4"/>
    <property type="match status" value="1"/>
</dbReference>
<dbReference type="Proteomes" id="UP000199158">
    <property type="component" value="Unassembled WGS sequence"/>
</dbReference>
<dbReference type="InterPro" id="IPR017896">
    <property type="entry name" value="4Fe4S_Fe-S-bd"/>
</dbReference>
<dbReference type="OrthoDB" id="9802028at2"/>
<feature type="domain" description="4Fe-4S ferredoxin-type" evidence="5">
    <location>
        <begin position="193"/>
        <end position="222"/>
    </location>
</feature>
<dbReference type="Gene3D" id="3.30.413.10">
    <property type="entry name" value="Sulfite Reductase Hemoprotein, domain 1"/>
    <property type="match status" value="1"/>
</dbReference>
<accession>A0A1H8BG14</accession>
<dbReference type="Pfam" id="PF01077">
    <property type="entry name" value="NIR_SIR"/>
    <property type="match status" value="1"/>
</dbReference>
<evidence type="ECO:0000256" key="1">
    <source>
        <dbReference type="ARBA" id="ARBA00022485"/>
    </source>
</evidence>
<proteinExistence type="predicted"/>
<dbReference type="AlphaFoldDB" id="A0A1H8BG14"/>
<reference evidence="6 7" key="1">
    <citation type="submission" date="2016-10" db="EMBL/GenBank/DDBJ databases">
        <authorList>
            <person name="de Groot N.N."/>
        </authorList>
    </citation>
    <scope>NUCLEOTIDE SEQUENCE [LARGE SCALE GENOMIC DNA]</scope>
    <source>
        <strain evidence="6 7">CGMCC 1.5070</strain>
    </source>
</reference>
<dbReference type="SUPFAM" id="SSF54862">
    <property type="entry name" value="4Fe-4S ferredoxins"/>
    <property type="match status" value="1"/>
</dbReference>
<dbReference type="SUPFAM" id="SSF55124">
    <property type="entry name" value="Nitrite/Sulfite reductase N-terminal domain-like"/>
    <property type="match status" value="1"/>
</dbReference>
<dbReference type="SUPFAM" id="SSF56014">
    <property type="entry name" value="Nitrite and sulphite reductase 4Fe-4S domain-like"/>
    <property type="match status" value="1"/>
</dbReference>
<dbReference type="GO" id="GO:0020037">
    <property type="term" value="F:heme binding"/>
    <property type="evidence" value="ECO:0007669"/>
    <property type="project" value="InterPro"/>
</dbReference>
<sequence length="304" mass="33918">MAINPQDMKRVKGMGFLLNRNTEQFSGRVITENGVLNAKQLKNLSEAAEKFGNGTVAFTSRLTVELPGIDYSNIENFQDYIAQENMVTGGTGAKVRPIVSCKGTTCVFGLYDTQALAKEIHMRFYEGYRDVALPHKFKIGVGGCPNNCIKPDLNDLGIVGQRVPKIQAELCRHCKKCLVAEACPMHAAELTDDVIAIDRNVCNNCGRCQKKCPFNAVSQNETMYKVYIGGRWGKQIRIGTPLNKLFSTDEVLNMTEKAILFYKSRGIMGERFGTTIERMGMEEAVKILLSDELMIQKNEILKIK</sequence>
<dbReference type="RefSeq" id="WP_092753871.1">
    <property type="nucleotide sequence ID" value="NZ_FOCG01000001.1"/>
</dbReference>
<keyword evidence="3" id="KW-0408">Iron</keyword>
<dbReference type="GO" id="GO:0009337">
    <property type="term" value="C:sulfite reductase complex (NADPH)"/>
    <property type="evidence" value="ECO:0007669"/>
    <property type="project" value="TreeGrafter"/>
</dbReference>
<keyword evidence="7" id="KW-1185">Reference proteome</keyword>
<dbReference type="InterPro" id="IPR017900">
    <property type="entry name" value="4Fe4S_Fe_S_CS"/>
</dbReference>
<gene>
    <name evidence="6" type="ORF">SAMN05216180_1882</name>
</gene>
<dbReference type="GO" id="GO:0050311">
    <property type="term" value="F:sulfite reductase (ferredoxin) activity"/>
    <property type="evidence" value="ECO:0007669"/>
    <property type="project" value="TreeGrafter"/>
</dbReference>
<dbReference type="PROSITE" id="PS00198">
    <property type="entry name" value="4FE4S_FER_1"/>
    <property type="match status" value="1"/>
</dbReference>
<dbReference type="GO" id="GO:0000103">
    <property type="term" value="P:sulfate assimilation"/>
    <property type="evidence" value="ECO:0007669"/>
    <property type="project" value="TreeGrafter"/>
</dbReference>
<dbReference type="PROSITE" id="PS51379">
    <property type="entry name" value="4FE4S_FER_2"/>
    <property type="match status" value="2"/>
</dbReference>
<dbReference type="InterPro" id="IPR045169">
    <property type="entry name" value="NO2/SO3_Rdtase_4Fe4S_prot"/>
</dbReference>
<dbReference type="InterPro" id="IPR006067">
    <property type="entry name" value="NO2/SO3_Rdtase_4Fe4S_dom"/>
</dbReference>
<keyword evidence="1" id="KW-0004">4Fe-4S</keyword>
<dbReference type="Pfam" id="PF03460">
    <property type="entry name" value="NIR_SIR_ferr"/>
    <property type="match status" value="1"/>
</dbReference>
<dbReference type="EMBL" id="FOCG01000001">
    <property type="protein sequence ID" value="SEM81773.1"/>
    <property type="molecule type" value="Genomic_DNA"/>
</dbReference>
<dbReference type="Gene3D" id="3.30.70.20">
    <property type="match status" value="1"/>
</dbReference>
<name>A0A1H8BG14_9FIRM</name>
<dbReference type="STRING" id="474960.SAMN05216180_1882"/>
<dbReference type="GO" id="GO:0051539">
    <property type="term" value="F:4 iron, 4 sulfur cluster binding"/>
    <property type="evidence" value="ECO:0007669"/>
    <property type="project" value="UniProtKB-KW"/>
</dbReference>
<keyword evidence="4" id="KW-0411">Iron-sulfur</keyword>
<organism evidence="6 7">
    <name type="scientific">Hydrogenoanaerobacterium saccharovorans</name>
    <dbReference type="NCBI Taxonomy" id="474960"/>
    <lineage>
        <taxon>Bacteria</taxon>
        <taxon>Bacillati</taxon>
        <taxon>Bacillota</taxon>
        <taxon>Clostridia</taxon>
        <taxon>Eubacteriales</taxon>
        <taxon>Oscillospiraceae</taxon>
        <taxon>Hydrogenoanaerobacterium</taxon>
    </lineage>
</organism>